<accession>A0A0E9Q9X8</accession>
<dbReference type="EMBL" id="GBXM01094886">
    <property type="protein sequence ID" value="JAH13691.1"/>
    <property type="molecule type" value="Transcribed_RNA"/>
</dbReference>
<dbReference type="AlphaFoldDB" id="A0A0E9Q9X8"/>
<name>A0A0E9Q9X8_ANGAN</name>
<reference evidence="1" key="1">
    <citation type="submission" date="2014-11" db="EMBL/GenBank/DDBJ databases">
        <authorList>
            <person name="Amaro Gonzalez C."/>
        </authorList>
    </citation>
    <scope>NUCLEOTIDE SEQUENCE</scope>
</reference>
<proteinExistence type="predicted"/>
<sequence length="16" mass="1755">MCIDFCFPVPREGAGL</sequence>
<reference evidence="1" key="2">
    <citation type="journal article" date="2015" name="Fish Shellfish Immunol.">
        <title>Early steps in the European eel (Anguilla anguilla)-Vibrio vulnificus interaction in the gills: Role of the RtxA13 toxin.</title>
        <authorList>
            <person name="Callol A."/>
            <person name="Pajuelo D."/>
            <person name="Ebbesson L."/>
            <person name="Teles M."/>
            <person name="MacKenzie S."/>
            <person name="Amaro C."/>
        </authorList>
    </citation>
    <scope>NUCLEOTIDE SEQUENCE</scope>
</reference>
<protein>
    <submittedName>
        <fullName evidence="1">Uncharacterized protein</fullName>
    </submittedName>
</protein>
<organism evidence="1">
    <name type="scientific">Anguilla anguilla</name>
    <name type="common">European freshwater eel</name>
    <name type="synonym">Muraena anguilla</name>
    <dbReference type="NCBI Taxonomy" id="7936"/>
    <lineage>
        <taxon>Eukaryota</taxon>
        <taxon>Metazoa</taxon>
        <taxon>Chordata</taxon>
        <taxon>Craniata</taxon>
        <taxon>Vertebrata</taxon>
        <taxon>Euteleostomi</taxon>
        <taxon>Actinopterygii</taxon>
        <taxon>Neopterygii</taxon>
        <taxon>Teleostei</taxon>
        <taxon>Anguilliformes</taxon>
        <taxon>Anguillidae</taxon>
        <taxon>Anguilla</taxon>
    </lineage>
</organism>
<evidence type="ECO:0000313" key="1">
    <source>
        <dbReference type="EMBL" id="JAH13691.1"/>
    </source>
</evidence>